<dbReference type="STRING" id="930152.SAMN05216565_10482"/>
<keyword evidence="1" id="KW-0479">Metal-binding</keyword>
<evidence type="ECO:0000259" key="2">
    <source>
        <dbReference type="PROSITE" id="PS50966"/>
    </source>
</evidence>
<dbReference type="GO" id="GO:0008270">
    <property type="term" value="F:zinc ion binding"/>
    <property type="evidence" value="ECO:0007669"/>
    <property type="project" value="UniProtKB-KW"/>
</dbReference>
<dbReference type="PROSITE" id="PS50966">
    <property type="entry name" value="ZF_SWIM"/>
    <property type="match status" value="1"/>
</dbReference>
<keyword evidence="1" id="KW-0862">Zinc</keyword>
<organism evidence="3 4">
    <name type="scientific">Litchfieldia salsa</name>
    <dbReference type="NCBI Taxonomy" id="930152"/>
    <lineage>
        <taxon>Bacteria</taxon>
        <taxon>Bacillati</taxon>
        <taxon>Bacillota</taxon>
        <taxon>Bacilli</taxon>
        <taxon>Bacillales</taxon>
        <taxon>Bacillaceae</taxon>
        <taxon>Litchfieldia</taxon>
    </lineage>
</organism>
<dbReference type="RefSeq" id="WP_090853212.1">
    <property type="nucleotide sequence ID" value="NZ_FNJU01000004.1"/>
</dbReference>
<dbReference type="EMBL" id="FNJU01000004">
    <property type="protein sequence ID" value="SDP59962.1"/>
    <property type="molecule type" value="Genomic_DNA"/>
</dbReference>
<evidence type="ECO:0000313" key="4">
    <source>
        <dbReference type="Proteomes" id="UP000199159"/>
    </source>
</evidence>
<feature type="domain" description="SWIM-type" evidence="2">
    <location>
        <begin position="65"/>
        <end position="98"/>
    </location>
</feature>
<sequence>MLEHEVAKEIILDYAEVLKKKYSFNREDDRNLIKKGLNLYRQGSVYNVQFHNQRVHGRVQDVIPVEVTLDLEFTDESQCSCPSPSFCRHRMALFFSIYASVARIGALLDEWKEDVITTNLNSLPTLRSAKDLHKPYEDLSLVSWQSFFKREYEMFLNQYSERDRHFFSNAYYHFFQSVIGKSPKVSETKRLFSIHAGIFTVNKMIEAIDKHQLQPFQFESTVSQHVHNVVDDVLDDIFHLRAISLPFALDTILYESIDSVRETLLREDYFLFNRFSIYRALWSVLFNRKKWIEEEEELLATTDSDDHDGNLLALVHLAFLQRRDQEAINYLSRLDSSYVTYSFWWIHVLSNNHDWKRARYWIDYAARHIDSYIKGLGSYEACRHFTRSFLSEVSGYCEANNPELYIQMMKKLLPYSFVELDHHLLHIRDYKAWVDLQILVGYNASDCDRHTLKLIEENEREALLPFYHHAVMDALEQKNRSSYKQAVKYLRKLRTSYRQINQLDVWEIYIEKLALTHKRLRAFQEELVRAKLVVQQ</sequence>
<proteinExistence type="predicted"/>
<protein>
    <recommendedName>
        <fullName evidence="2">SWIM-type domain-containing protein</fullName>
    </recommendedName>
</protein>
<dbReference type="Pfam" id="PF04434">
    <property type="entry name" value="SWIM"/>
    <property type="match status" value="1"/>
</dbReference>
<dbReference type="InterPro" id="IPR007527">
    <property type="entry name" value="Znf_SWIM"/>
</dbReference>
<name>A0A1H0U0Z6_9BACI</name>
<keyword evidence="1" id="KW-0863">Zinc-finger</keyword>
<gene>
    <name evidence="3" type="ORF">SAMN05216565_10482</name>
</gene>
<evidence type="ECO:0000313" key="3">
    <source>
        <dbReference type="EMBL" id="SDP59962.1"/>
    </source>
</evidence>
<evidence type="ECO:0000256" key="1">
    <source>
        <dbReference type="PROSITE-ProRule" id="PRU00325"/>
    </source>
</evidence>
<dbReference type="AlphaFoldDB" id="A0A1H0U0Z6"/>
<dbReference type="Proteomes" id="UP000199159">
    <property type="component" value="Unassembled WGS sequence"/>
</dbReference>
<keyword evidence="4" id="KW-1185">Reference proteome</keyword>
<accession>A0A1H0U0Z6</accession>
<dbReference type="OrthoDB" id="7593573at2"/>
<reference evidence="4" key="1">
    <citation type="submission" date="2016-10" db="EMBL/GenBank/DDBJ databases">
        <authorList>
            <person name="Varghese N."/>
            <person name="Submissions S."/>
        </authorList>
    </citation>
    <scope>NUCLEOTIDE SEQUENCE [LARGE SCALE GENOMIC DNA]</scope>
    <source>
        <strain evidence="4">IBRC-M10078</strain>
    </source>
</reference>